<evidence type="ECO:0000256" key="5">
    <source>
        <dbReference type="ARBA" id="ARBA00022801"/>
    </source>
</evidence>
<dbReference type="OrthoDB" id="271604at2759"/>
<name>A0A813QU62_ADIRI</name>
<evidence type="ECO:0000256" key="2">
    <source>
        <dbReference type="ARBA" id="ARBA00006897"/>
    </source>
</evidence>
<evidence type="ECO:0000256" key="1">
    <source>
        <dbReference type="ARBA" id="ARBA00004477"/>
    </source>
</evidence>
<evidence type="ECO:0000256" key="6">
    <source>
        <dbReference type="ARBA" id="ARBA00022824"/>
    </source>
</evidence>
<protein>
    <recommendedName>
        <fullName evidence="12">CAAX prenyl protease 2</fullName>
        <ecNumber evidence="11">3.4.26.1</ecNumber>
    </recommendedName>
    <alternativeName>
        <fullName evidence="9">Farnesylated proteins-converting enzyme 2</fullName>
    </alternativeName>
</protein>
<gene>
    <name evidence="15" type="ORF">EDS130_LOCUS3443</name>
</gene>
<dbReference type="GO" id="GO:0004222">
    <property type="term" value="F:metalloendopeptidase activity"/>
    <property type="evidence" value="ECO:0007669"/>
    <property type="project" value="InterPro"/>
</dbReference>
<feature type="transmembrane region" description="Helical" evidence="13">
    <location>
        <begin position="12"/>
        <end position="32"/>
    </location>
</feature>
<dbReference type="PANTHER" id="PTHR13046:SF0">
    <property type="entry name" value="CAAX PRENYL PROTEASE 2"/>
    <property type="match status" value="1"/>
</dbReference>
<keyword evidence="3" id="KW-0645">Protease</keyword>
<dbReference type="AlphaFoldDB" id="A0A813QU62"/>
<evidence type="ECO:0000256" key="10">
    <source>
        <dbReference type="ARBA" id="ARBA00047280"/>
    </source>
</evidence>
<feature type="transmembrane region" description="Helical" evidence="13">
    <location>
        <begin position="89"/>
        <end position="112"/>
    </location>
</feature>
<keyword evidence="7 13" id="KW-1133">Transmembrane helix</keyword>
<feature type="transmembrane region" description="Helical" evidence="13">
    <location>
        <begin position="52"/>
        <end position="69"/>
    </location>
</feature>
<evidence type="ECO:0000313" key="15">
    <source>
        <dbReference type="EMBL" id="CAF0773572.1"/>
    </source>
</evidence>
<dbReference type="GO" id="GO:0071586">
    <property type="term" value="P:CAAX-box protein processing"/>
    <property type="evidence" value="ECO:0007669"/>
    <property type="project" value="InterPro"/>
</dbReference>
<keyword evidence="4 13" id="KW-0812">Transmembrane</keyword>
<keyword evidence="6" id="KW-0256">Endoplasmic reticulum</keyword>
<dbReference type="InterPro" id="IPR003675">
    <property type="entry name" value="Rce1/LyrA-like_dom"/>
</dbReference>
<evidence type="ECO:0000256" key="3">
    <source>
        <dbReference type="ARBA" id="ARBA00022670"/>
    </source>
</evidence>
<dbReference type="PANTHER" id="PTHR13046">
    <property type="entry name" value="PROTEASE U48 CAAX PRENYL PROTEASE RCE1"/>
    <property type="match status" value="1"/>
</dbReference>
<evidence type="ECO:0000256" key="12">
    <source>
        <dbReference type="ARBA" id="ARBA00049763"/>
    </source>
</evidence>
<feature type="transmembrane region" description="Helical" evidence="13">
    <location>
        <begin position="268"/>
        <end position="288"/>
    </location>
</feature>
<keyword evidence="8 13" id="KW-0472">Membrane</keyword>
<keyword evidence="5" id="KW-0378">Hydrolase</keyword>
<comment type="similarity">
    <text evidence="2">Belongs to the peptidase U48 family.</text>
</comment>
<comment type="caution">
    <text evidence="15">The sequence shown here is derived from an EMBL/GenBank/DDBJ whole genome shotgun (WGS) entry which is preliminary data.</text>
</comment>
<proteinExistence type="inferred from homology"/>
<dbReference type="Proteomes" id="UP000663852">
    <property type="component" value="Unassembled WGS sequence"/>
</dbReference>
<evidence type="ECO:0000313" key="16">
    <source>
        <dbReference type="Proteomes" id="UP000663852"/>
    </source>
</evidence>
<feature type="transmembrane region" description="Helical" evidence="13">
    <location>
        <begin position="202"/>
        <end position="230"/>
    </location>
</feature>
<dbReference type="GO" id="GO:0005789">
    <property type="term" value="C:endoplasmic reticulum membrane"/>
    <property type="evidence" value="ECO:0007669"/>
    <property type="project" value="UniProtKB-SubCell"/>
</dbReference>
<evidence type="ECO:0000256" key="8">
    <source>
        <dbReference type="ARBA" id="ARBA00023136"/>
    </source>
</evidence>
<comment type="catalytic activity">
    <reaction evidence="10">
        <text>Hydrolyzes the peptide bond -P2-(S-farnesyl or geranylgeranyl)C-P1'-P2'-P3'-COOH where P1' and P2' are amino acids with aliphatic sidechains and P3' is any C-terminal residue.</text>
        <dbReference type="EC" id="3.4.26.1"/>
    </reaction>
</comment>
<dbReference type="EMBL" id="CAJNOJ010000009">
    <property type="protein sequence ID" value="CAF0773572.1"/>
    <property type="molecule type" value="Genomic_DNA"/>
</dbReference>
<feature type="domain" description="CAAX prenyl protease 2/Lysostaphin resistance protein A-like" evidence="14">
    <location>
        <begin position="137"/>
        <end position="247"/>
    </location>
</feature>
<evidence type="ECO:0000256" key="13">
    <source>
        <dbReference type="SAM" id="Phobius"/>
    </source>
</evidence>
<evidence type="ECO:0000256" key="11">
    <source>
        <dbReference type="ARBA" id="ARBA00049729"/>
    </source>
</evidence>
<evidence type="ECO:0000259" key="14">
    <source>
        <dbReference type="Pfam" id="PF02517"/>
    </source>
</evidence>
<sequence length="309" mass="36825">MDNALPFDYLSSFSTITICLTFSIAYVLGLYILSPSSRRYERNHSHVICRRFLAVFAVCLLIYLFLKHTCNPNININFWLGFRTNIPSIWKLVLYPILLTLMLYLGPIIQWVDLFDWRYYRYNWKYHFLCRNRNEQLIFTRNYLVAPFTEEFVFRSSILCLLYSHVSLSSAIFLSPLFFGLAHLHHMLEHFKQNHHEQHHRLSAMTIILVHLFQFSYTYIFGVYSSFLFIRTGHFIPSFIIHTLCNGLGIPDVMNLVDIQNGQGLRKFFHMICYLIGLWLFSTNLYFLTQSNFYYSADNNLVTYRHWSS</sequence>
<reference evidence="15" key="1">
    <citation type="submission" date="2021-02" db="EMBL/GenBank/DDBJ databases">
        <authorList>
            <person name="Nowell W R."/>
        </authorList>
    </citation>
    <scope>NUCLEOTIDE SEQUENCE</scope>
</reference>
<evidence type="ECO:0000256" key="4">
    <source>
        <dbReference type="ARBA" id="ARBA00022692"/>
    </source>
</evidence>
<dbReference type="EC" id="3.4.26.1" evidence="11"/>
<dbReference type="Pfam" id="PF02517">
    <property type="entry name" value="Rce1-like"/>
    <property type="match status" value="1"/>
</dbReference>
<evidence type="ECO:0000256" key="7">
    <source>
        <dbReference type="ARBA" id="ARBA00022989"/>
    </source>
</evidence>
<evidence type="ECO:0000256" key="9">
    <source>
        <dbReference type="ARBA" id="ARBA00032607"/>
    </source>
</evidence>
<comment type="subcellular location">
    <subcellularLocation>
        <location evidence="1">Endoplasmic reticulum membrane</location>
        <topology evidence="1">Multi-pass membrane protein</topology>
    </subcellularLocation>
</comment>
<feature type="transmembrane region" description="Helical" evidence="13">
    <location>
        <begin position="158"/>
        <end position="182"/>
    </location>
</feature>
<dbReference type="InterPro" id="IPR039731">
    <property type="entry name" value="Rce1"/>
</dbReference>
<organism evidence="15 16">
    <name type="scientific">Adineta ricciae</name>
    <name type="common">Rotifer</name>
    <dbReference type="NCBI Taxonomy" id="249248"/>
    <lineage>
        <taxon>Eukaryota</taxon>
        <taxon>Metazoa</taxon>
        <taxon>Spiralia</taxon>
        <taxon>Gnathifera</taxon>
        <taxon>Rotifera</taxon>
        <taxon>Eurotatoria</taxon>
        <taxon>Bdelloidea</taxon>
        <taxon>Adinetida</taxon>
        <taxon>Adinetidae</taxon>
        <taxon>Adineta</taxon>
    </lineage>
</organism>
<accession>A0A813QU62</accession>